<dbReference type="EMBL" id="FWZT01000002">
    <property type="protein sequence ID" value="SME93907.1"/>
    <property type="molecule type" value="Genomic_DNA"/>
</dbReference>
<protein>
    <submittedName>
        <fullName evidence="2">Uncharacterized protein</fullName>
    </submittedName>
</protein>
<evidence type="ECO:0000313" key="3">
    <source>
        <dbReference type="Proteomes" id="UP000192907"/>
    </source>
</evidence>
<gene>
    <name evidence="2" type="ORF">SAMN06296036_10263</name>
</gene>
<dbReference type="Proteomes" id="UP000192907">
    <property type="component" value="Unassembled WGS sequence"/>
</dbReference>
<keyword evidence="1" id="KW-0812">Transmembrane</keyword>
<evidence type="ECO:0000313" key="2">
    <source>
        <dbReference type="EMBL" id="SME93907.1"/>
    </source>
</evidence>
<name>A0A1Y6B5X1_9BACT</name>
<dbReference type="RefSeq" id="WP_132315621.1">
    <property type="nucleotide sequence ID" value="NZ_FWZT01000002.1"/>
</dbReference>
<proteinExistence type="predicted"/>
<sequence length="281" mass="31986">MSQAAHLSDEEFFYSYLPEFLDDQLSPQDRSRFEGIAKQRQWEHMEADYGIAKGQLQLGLQKLFVDEYLNHELHVLVEDDAERANHEAGDIEEYGKVEVWGGVMRGTFIASFVALVVGLGYYFLGPKRKPPFSALDSLVYESVVMIEDPEDRLDFPTSSLEELRDYFSRYPDLGFRVRSIKSPGSEWLLEGGTVIDYEVQKIIAAQFKAQDEHLFIYLFEGEMDDFPSSTPGNYDGLLYRTYTSEYFNILVWSVSDEVVGMVVGARTAEQLAQVAMASIGI</sequence>
<organism evidence="2 3">
    <name type="scientific">Pseudobacteriovorax antillogorgiicola</name>
    <dbReference type="NCBI Taxonomy" id="1513793"/>
    <lineage>
        <taxon>Bacteria</taxon>
        <taxon>Pseudomonadati</taxon>
        <taxon>Bdellovibrionota</taxon>
        <taxon>Oligoflexia</taxon>
        <taxon>Oligoflexales</taxon>
        <taxon>Pseudobacteriovoracaceae</taxon>
        <taxon>Pseudobacteriovorax</taxon>
    </lineage>
</organism>
<feature type="transmembrane region" description="Helical" evidence="1">
    <location>
        <begin position="103"/>
        <end position="124"/>
    </location>
</feature>
<reference evidence="3" key="1">
    <citation type="submission" date="2017-04" db="EMBL/GenBank/DDBJ databases">
        <authorList>
            <person name="Varghese N."/>
            <person name="Submissions S."/>
        </authorList>
    </citation>
    <scope>NUCLEOTIDE SEQUENCE [LARGE SCALE GENOMIC DNA]</scope>
    <source>
        <strain evidence="3">RKEM611</strain>
    </source>
</reference>
<dbReference type="AlphaFoldDB" id="A0A1Y6B5X1"/>
<keyword evidence="1" id="KW-1133">Transmembrane helix</keyword>
<dbReference type="STRING" id="1513793.SAMN06296036_10263"/>
<evidence type="ECO:0000256" key="1">
    <source>
        <dbReference type="SAM" id="Phobius"/>
    </source>
</evidence>
<accession>A0A1Y6B5X1</accession>
<keyword evidence="1" id="KW-0472">Membrane</keyword>
<keyword evidence="3" id="KW-1185">Reference proteome</keyword>
<dbReference type="OrthoDB" id="9958455at2"/>